<keyword evidence="1 5" id="KW-0489">Methyltransferase</keyword>
<dbReference type="Pfam" id="PF00145">
    <property type="entry name" value="DNA_methylase"/>
    <property type="match status" value="1"/>
</dbReference>
<dbReference type="SUPFAM" id="SSF53335">
    <property type="entry name" value="S-adenosyl-L-methionine-dependent methyltransferases"/>
    <property type="match status" value="1"/>
</dbReference>
<evidence type="ECO:0000256" key="3">
    <source>
        <dbReference type="ARBA" id="ARBA00022691"/>
    </source>
</evidence>
<dbReference type="InterPro" id="IPR031303">
    <property type="entry name" value="C5_meth_CS"/>
</dbReference>
<gene>
    <name evidence="5" type="ORF">UFOVP120_45</name>
</gene>
<dbReference type="InterPro" id="IPR001525">
    <property type="entry name" value="C5_MeTfrase"/>
</dbReference>
<dbReference type="Gene3D" id="3.40.50.150">
    <property type="entry name" value="Vaccinia Virus protein VP39"/>
    <property type="match status" value="1"/>
</dbReference>
<organism evidence="5">
    <name type="scientific">uncultured Caudovirales phage</name>
    <dbReference type="NCBI Taxonomy" id="2100421"/>
    <lineage>
        <taxon>Viruses</taxon>
        <taxon>Duplodnaviria</taxon>
        <taxon>Heunggongvirae</taxon>
        <taxon>Uroviricota</taxon>
        <taxon>Caudoviricetes</taxon>
        <taxon>Peduoviridae</taxon>
        <taxon>Maltschvirus</taxon>
        <taxon>Maltschvirus maltsch</taxon>
    </lineage>
</organism>
<feature type="compositionally biased region" description="Basic and acidic residues" evidence="4">
    <location>
        <begin position="176"/>
        <end position="190"/>
    </location>
</feature>
<name>A0A6J5LH26_9CAUD</name>
<reference evidence="5" key="1">
    <citation type="submission" date="2020-04" db="EMBL/GenBank/DDBJ databases">
        <authorList>
            <person name="Chiriac C."/>
            <person name="Salcher M."/>
            <person name="Ghai R."/>
            <person name="Kavagutti S V."/>
        </authorList>
    </citation>
    <scope>NUCLEOTIDE SEQUENCE</scope>
</reference>
<evidence type="ECO:0000256" key="2">
    <source>
        <dbReference type="ARBA" id="ARBA00022679"/>
    </source>
</evidence>
<dbReference type="GO" id="GO:0008168">
    <property type="term" value="F:methyltransferase activity"/>
    <property type="evidence" value="ECO:0007669"/>
    <property type="project" value="UniProtKB-KW"/>
</dbReference>
<dbReference type="GO" id="GO:0032259">
    <property type="term" value="P:methylation"/>
    <property type="evidence" value="ECO:0007669"/>
    <property type="project" value="UniProtKB-KW"/>
</dbReference>
<feature type="region of interest" description="Disordered" evidence="4">
    <location>
        <begin position="173"/>
        <end position="240"/>
    </location>
</feature>
<dbReference type="InterPro" id="IPR029063">
    <property type="entry name" value="SAM-dependent_MTases_sf"/>
</dbReference>
<protein>
    <submittedName>
        <fullName evidence="5">S-adenosyl-L-methionine-dependent methyltransferase</fullName>
    </submittedName>
</protein>
<dbReference type="PROSITE" id="PS00095">
    <property type="entry name" value="C5_MTASE_2"/>
    <property type="match status" value="1"/>
</dbReference>
<proteinExistence type="predicted"/>
<accession>A0A6J5LH26</accession>
<evidence type="ECO:0000313" key="5">
    <source>
        <dbReference type="EMBL" id="CAB4130929.1"/>
    </source>
</evidence>
<keyword evidence="2 5" id="KW-0808">Transferase</keyword>
<evidence type="ECO:0000256" key="4">
    <source>
        <dbReference type="SAM" id="MobiDB-lite"/>
    </source>
</evidence>
<feature type="compositionally biased region" description="Basic and acidic residues" evidence="4">
    <location>
        <begin position="221"/>
        <end position="240"/>
    </location>
</feature>
<sequence>MPSFYNEIDPYAAAWLRNLIKAGLIPDGEVSTQSIVDIRPSDLAGFDQCHFFAGIGGWGQALHLAGWAPDRHIWTGSCPCQPFSVAGKGAGTDDPRHLWPHFHRLIAACRPPVVLGEQVAGKAGYGWFDGVRADLEGTGYAGRAVDIPALAVNAPHIRQRLYWVALDMADAQQHGHGRETSPAHHDRQEGDGPADQHGGRGGSSIRSHMADAHQGGRGRRPHDGDGERNRQAGERVEDHGVAAGCGEDRFWSNAIWINGADGKARRVEPCIPLLAHGVSNRVGRLRAYGNAIVPPLAAEVVKALMETLDD</sequence>
<dbReference type="EMBL" id="LR796242">
    <property type="protein sequence ID" value="CAB4130929.1"/>
    <property type="molecule type" value="Genomic_DNA"/>
</dbReference>
<keyword evidence="3" id="KW-0949">S-adenosyl-L-methionine</keyword>
<evidence type="ECO:0000256" key="1">
    <source>
        <dbReference type="ARBA" id="ARBA00022603"/>
    </source>
</evidence>